<dbReference type="GO" id="GO:0003727">
    <property type="term" value="F:single-stranded RNA binding"/>
    <property type="evidence" value="ECO:0000318"/>
    <property type="project" value="GO_Central"/>
</dbReference>
<protein>
    <recommendedName>
        <fullName evidence="4">L1 transposable element RRM domain-containing protein</fullName>
    </recommendedName>
</protein>
<keyword evidence="6" id="KW-1185">Reference proteome</keyword>
<dbReference type="GO" id="GO:1990904">
    <property type="term" value="C:ribonucleoprotein complex"/>
    <property type="evidence" value="ECO:0000318"/>
    <property type="project" value="GO_Central"/>
</dbReference>
<dbReference type="InterPro" id="IPR043636">
    <property type="entry name" value="L1_RRM_dom"/>
</dbReference>
<dbReference type="InterPro" id="IPR004244">
    <property type="entry name" value="Transposase_22"/>
</dbReference>
<name>A0A9L0SGW0_HORSE</name>
<evidence type="ECO:0000259" key="4">
    <source>
        <dbReference type="Pfam" id="PF02994"/>
    </source>
</evidence>
<feature type="region of interest" description="Disordered" evidence="3">
    <location>
        <begin position="1"/>
        <end position="35"/>
    </location>
</feature>
<dbReference type="FunFam" id="3.30.70.1820:FF:000002">
    <property type="entry name" value="LINE-1 retrotransposable element ORF1 protein"/>
    <property type="match status" value="1"/>
</dbReference>
<organism evidence="5 6">
    <name type="scientific">Equus caballus</name>
    <name type="common">Horse</name>
    <dbReference type="NCBI Taxonomy" id="9796"/>
    <lineage>
        <taxon>Eukaryota</taxon>
        <taxon>Metazoa</taxon>
        <taxon>Chordata</taxon>
        <taxon>Craniata</taxon>
        <taxon>Vertebrata</taxon>
        <taxon>Euteleostomi</taxon>
        <taxon>Mammalia</taxon>
        <taxon>Eutheria</taxon>
        <taxon>Laurasiatheria</taxon>
        <taxon>Perissodactyla</taxon>
        <taxon>Equidae</taxon>
        <taxon>Equus</taxon>
    </lineage>
</organism>
<evidence type="ECO:0000256" key="3">
    <source>
        <dbReference type="SAM" id="MobiDB-lite"/>
    </source>
</evidence>
<dbReference type="AlphaFoldDB" id="A0A9L0SGW0"/>
<evidence type="ECO:0000256" key="2">
    <source>
        <dbReference type="SAM" id="Coils"/>
    </source>
</evidence>
<evidence type="ECO:0000256" key="1">
    <source>
        <dbReference type="ARBA" id="ARBA00061640"/>
    </source>
</evidence>
<reference evidence="5" key="3">
    <citation type="submission" date="2025-09" db="UniProtKB">
        <authorList>
            <consortium name="Ensembl"/>
        </authorList>
    </citation>
    <scope>IDENTIFICATION</scope>
    <source>
        <strain evidence="5">Thoroughbred</strain>
    </source>
</reference>
<dbReference type="Ensembl" id="ENSECAT00000112330.1">
    <property type="protein sequence ID" value="ENSECAP00000074153.1"/>
    <property type="gene ID" value="ENSECAG00000055577.1"/>
</dbReference>
<reference evidence="5" key="2">
    <citation type="submission" date="2025-08" db="UniProtKB">
        <authorList>
            <consortium name="Ensembl"/>
        </authorList>
    </citation>
    <scope>IDENTIFICATION</scope>
    <source>
        <strain evidence="5">Thoroughbred</strain>
    </source>
</reference>
<sequence>MCQQGINSSNTMKNYSNTAEEKKNDSSPETKLEVTEDYNLTGREFKIAVVKKLELQENSERQFNKLRNKINEQKEYFTKEINTLRKKKKQTEILEMKNTISKMKSNVESIKNIADHMEERISELEDRNLEMIHMEEERELRFFKNEEILQEISNSIRKSNIRIIVIPEGEERKRGLESLFKEIIAENFPNLGKELDVQIYETTRTPNCINAERSSPRHVILKLSKVNDKKC</sequence>
<dbReference type="GO" id="GO:0032197">
    <property type="term" value="P:retrotransposition"/>
    <property type="evidence" value="ECO:0000318"/>
    <property type="project" value="GO_Central"/>
</dbReference>
<keyword evidence="2" id="KW-0175">Coiled coil</keyword>
<comment type="similarity">
    <text evidence="1">Belongs to the transposase 22 family.</text>
</comment>
<feature type="domain" description="L1 transposable element RRM" evidence="4">
    <location>
        <begin position="159"/>
        <end position="229"/>
    </location>
</feature>
<feature type="coiled-coil region" evidence="2">
    <location>
        <begin position="56"/>
        <end position="134"/>
    </location>
</feature>
<feature type="compositionally biased region" description="Polar residues" evidence="3">
    <location>
        <begin position="1"/>
        <end position="18"/>
    </location>
</feature>
<accession>A0A9L0SGW0</accession>
<dbReference type="PANTHER" id="PTHR11505">
    <property type="entry name" value="L1 TRANSPOSABLE ELEMENT-RELATED"/>
    <property type="match status" value="1"/>
</dbReference>
<dbReference type="GeneTree" id="ENSGT01050000244818"/>
<dbReference type="Proteomes" id="UP000002281">
    <property type="component" value="Chromosome 8"/>
</dbReference>
<dbReference type="Pfam" id="PF02994">
    <property type="entry name" value="Transposase_22"/>
    <property type="match status" value="1"/>
</dbReference>
<dbReference type="Gene3D" id="3.30.70.1820">
    <property type="entry name" value="L1 transposable element, RRM domain"/>
    <property type="match status" value="1"/>
</dbReference>
<dbReference type="Gene3D" id="1.20.5.390">
    <property type="entry name" value="L1 transposable element, trimerization domain"/>
    <property type="match status" value="1"/>
</dbReference>
<proteinExistence type="inferred from homology"/>
<feature type="compositionally biased region" description="Basic and acidic residues" evidence="3">
    <location>
        <begin position="19"/>
        <end position="34"/>
    </location>
</feature>
<evidence type="ECO:0000313" key="6">
    <source>
        <dbReference type="Proteomes" id="UP000002281"/>
    </source>
</evidence>
<evidence type="ECO:0000313" key="5">
    <source>
        <dbReference type="Ensembl" id="ENSECAP00000074153.1"/>
    </source>
</evidence>
<reference evidence="5 6" key="1">
    <citation type="journal article" date="2009" name="Science">
        <title>Genome sequence, comparative analysis, and population genetics of the domestic horse.</title>
        <authorList>
            <consortium name="Broad Institute Genome Sequencing Platform"/>
            <consortium name="Broad Institute Whole Genome Assembly Team"/>
            <person name="Wade C.M."/>
            <person name="Giulotto E."/>
            <person name="Sigurdsson S."/>
            <person name="Zoli M."/>
            <person name="Gnerre S."/>
            <person name="Imsland F."/>
            <person name="Lear T.L."/>
            <person name="Adelson D.L."/>
            <person name="Bailey E."/>
            <person name="Bellone R.R."/>
            <person name="Bloecker H."/>
            <person name="Distl O."/>
            <person name="Edgar R.C."/>
            <person name="Garber M."/>
            <person name="Leeb T."/>
            <person name="Mauceli E."/>
            <person name="MacLeod J.N."/>
            <person name="Penedo M.C.T."/>
            <person name="Raison J.M."/>
            <person name="Sharpe T."/>
            <person name="Vogel J."/>
            <person name="Andersson L."/>
            <person name="Antczak D.F."/>
            <person name="Biagi T."/>
            <person name="Binns M.M."/>
            <person name="Chowdhary B.P."/>
            <person name="Coleman S.J."/>
            <person name="Della Valle G."/>
            <person name="Fryc S."/>
            <person name="Guerin G."/>
            <person name="Hasegawa T."/>
            <person name="Hill E.W."/>
            <person name="Jurka J."/>
            <person name="Kiialainen A."/>
            <person name="Lindgren G."/>
            <person name="Liu J."/>
            <person name="Magnani E."/>
            <person name="Mickelson J.R."/>
            <person name="Murray J."/>
            <person name="Nergadze S.G."/>
            <person name="Onofrio R."/>
            <person name="Pedroni S."/>
            <person name="Piras M.F."/>
            <person name="Raudsepp T."/>
            <person name="Rocchi M."/>
            <person name="Roeed K.H."/>
            <person name="Ryder O.A."/>
            <person name="Searle S."/>
            <person name="Skow L."/>
            <person name="Swinburne J.E."/>
            <person name="Syvaenen A.C."/>
            <person name="Tozaki T."/>
            <person name="Valberg S.J."/>
            <person name="Vaudin M."/>
            <person name="White J.R."/>
            <person name="Zody M.C."/>
            <person name="Lander E.S."/>
            <person name="Lindblad-Toh K."/>
        </authorList>
    </citation>
    <scope>NUCLEOTIDE SEQUENCE [LARGE SCALE GENOMIC DNA]</scope>
    <source>
        <strain evidence="5 6">Thoroughbred</strain>
    </source>
</reference>